<keyword evidence="1" id="KW-0812">Transmembrane</keyword>
<evidence type="ECO:0000256" key="1">
    <source>
        <dbReference type="SAM" id="Phobius"/>
    </source>
</evidence>
<proteinExistence type="predicted"/>
<sequence length="46" mass="5446">MIWSEALVFISMACMTFYTVLEFLEHLNSFVHTLKDMLAQTEEEVF</sequence>
<feature type="transmembrane region" description="Helical" evidence="1">
    <location>
        <begin position="6"/>
        <end position="24"/>
    </location>
</feature>
<evidence type="ECO:0000313" key="2">
    <source>
        <dbReference type="EMBL" id="MPN25182.1"/>
    </source>
</evidence>
<name>A0A645GGJ8_9ZZZZ</name>
<dbReference type="EMBL" id="VSSQ01074260">
    <property type="protein sequence ID" value="MPN25182.1"/>
    <property type="molecule type" value="Genomic_DNA"/>
</dbReference>
<gene>
    <name evidence="2" type="ORF">SDC9_172589</name>
</gene>
<protein>
    <submittedName>
        <fullName evidence="2">Uncharacterized protein</fullName>
    </submittedName>
</protein>
<organism evidence="2">
    <name type="scientific">bioreactor metagenome</name>
    <dbReference type="NCBI Taxonomy" id="1076179"/>
    <lineage>
        <taxon>unclassified sequences</taxon>
        <taxon>metagenomes</taxon>
        <taxon>ecological metagenomes</taxon>
    </lineage>
</organism>
<keyword evidence="1" id="KW-1133">Transmembrane helix</keyword>
<keyword evidence="1" id="KW-0472">Membrane</keyword>
<reference evidence="2" key="1">
    <citation type="submission" date="2019-08" db="EMBL/GenBank/DDBJ databases">
        <authorList>
            <person name="Kucharzyk K."/>
            <person name="Murdoch R.W."/>
            <person name="Higgins S."/>
            <person name="Loffler F."/>
        </authorList>
    </citation>
    <scope>NUCLEOTIDE SEQUENCE</scope>
</reference>
<comment type="caution">
    <text evidence="2">The sequence shown here is derived from an EMBL/GenBank/DDBJ whole genome shotgun (WGS) entry which is preliminary data.</text>
</comment>
<accession>A0A645GGJ8</accession>
<dbReference type="AlphaFoldDB" id="A0A645GGJ8"/>